<accession>A0ABU3BCW4</accession>
<reference evidence="2 3" key="1">
    <citation type="submission" date="2023-09" db="EMBL/GenBank/DDBJ databases">
        <authorList>
            <person name="Rey-Velasco X."/>
        </authorList>
    </citation>
    <scope>NUCLEOTIDE SEQUENCE [LARGE SCALE GENOMIC DNA]</scope>
    <source>
        <strain evidence="2 3">P007</strain>
    </source>
</reference>
<gene>
    <name evidence="2" type="ORF">RM520_01700</name>
</gene>
<proteinExistence type="predicted"/>
<dbReference type="Proteomes" id="UP001250662">
    <property type="component" value="Unassembled WGS sequence"/>
</dbReference>
<sequence>MSKSITFSLISLMLVVSILAPSIESLCTSDNDNALVIDFNEEENNKNETEKKFDENELFFSNSTQNRSLYLAQELTRNQISLLPYSDISSEIVLPPPKEVI</sequence>
<protein>
    <submittedName>
        <fullName evidence="2">Uncharacterized protein</fullName>
    </submittedName>
</protein>
<dbReference type="EMBL" id="JAVRHU010000001">
    <property type="protein sequence ID" value="MDT0620318.1"/>
    <property type="molecule type" value="Genomic_DNA"/>
</dbReference>
<evidence type="ECO:0000313" key="2">
    <source>
        <dbReference type="EMBL" id="MDT0620318.1"/>
    </source>
</evidence>
<name>A0ABU3BCW4_9FLAO</name>
<dbReference type="RefSeq" id="WP_311383978.1">
    <property type="nucleotide sequence ID" value="NZ_JAVRHU010000001.1"/>
</dbReference>
<evidence type="ECO:0000256" key="1">
    <source>
        <dbReference type="SAM" id="SignalP"/>
    </source>
</evidence>
<feature type="chain" id="PRO_5046235958" evidence="1">
    <location>
        <begin position="21"/>
        <end position="101"/>
    </location>
</feature>
<keyword evidence="1" id="KW-0732">Signal</keyword>
<keyword evidence="3" id="KW-1185">Reference proteome</keyword>
<evidence type="ECO:0000313" key="3">
    <source>
        <dbReference type="Proteomes" id="UP001250662"/>
    </source>
</evidence>
<comment type="caution">
    <text evidence="2">The sequence shown here is derived from an EMBL/GenBank/DDBJ whole genome shotgun (WGS) entry which is preliminary data.</text>
</comment>
<organism evidence="2 3">
    <name type="scientific">Croceitalea vernalis</name>
    <dbReference type="NCBI Taxonomy" id="3075599"/>
    <lineage>
        <taxon>Bacteria</taxon>
        <taxon>Pseudomonadati</taxon>
        <taxon>Bacteroidota</taxon>
        <taxon>Flavobacteriia</taxon>
        <taxon>Flavobacteriales</taxon>
        <taxon>Flavobacteriaceae</taxon>
        <taxon>Croceitalea</taxon>
    </lineage>
</organism>
<feature type="signal peptide" evidence="1">
    <location>
        <begin position="1"/>
        <end position="20"/>
    </location>
</feature>